<dbReference type="SUPFAM" id="SSF56784">
    <property type="entry name" value="HAD-like"/>
    <property type="match status" value="1"/>
</dbReference>
<gene>
    <name evidence="1" type="ORF">BD935_00030</name>
</gene>
<comment type="caution">
    <text evidence="1">The sequence shown here is derived from an EMBL/GenBank/DDBJ whole genome shotgun (WGS) entry which is preliminary data.</text>
</comment>
<organism evidence="1 2">
    <name type="scientific">Marine Group III euryarchaeote CG-Epi1</name>
    <dbReference type="NCBI Taxonomy" id="1888995"/>
    <lineage>
        <taxon>Archaea</taxon>
        <taxon>Methanobacteriati</taxon>
        <taxon>Thermoplasmatota</taxon>
        <taxon>Thermoplasmata</taxon>
        <taxon>Candidatus Thermoprofundales</taxon>
    </lineage>
</organism>
<dbReference type="InterPro" id="IPR023214">
    <property type="entry name" value="HAD_sf"/>
</dbReference>
<reference evidence="1 2" key="1">
    <citation type="submission" date="2016-08" db="EMBL/GenBank/DDBJ databases">
        <title>New Insights into Marine Group III Euryarchaeota, from dark to light.</title>
        <authorList>
            <person name="Haro-Moreno J.M."/>
            <person name="Rodriguez-Valera F."/>
            <person name="Lopez-Garcia P."/>
            <person name="Moreira D."/>
            <person name="Martin-Cuadrado A.B."/>
        </authorList>
    </citation>
    <scope>NUCLEOTIDE SEQUENCE [LARGE SCALE GENOMIC DNA]</scope>
    <source>
        <strain evidence="1">CG-Epi1</strain>
    </source>
</reference>
<dbReference type="STRING" id="1888995.BD935_00030"/>
<dbReference type="Proteomes" id="UP000183080">
    <property type="component" value="Unassembled WGS sequence"/>
</dbReference>
<dbReference type="InterPro" id="IPR036412">
    <property type="entry name" value="HAD-like_sf"/>
</dbReference>
<sequence>MISNPTKVNKKILFCDIDSTINDHWKRIKKWTIPEFPGEQIHWKAFIRKELMKDKPLPNAINSISRLSEKYEIHFLTARGFNGSKSYRLFSERWYDYSFGKLVLKINNFLSVKLPKLKNDLINSKQKYAYSITKDWLDSNGFVYDSINIVDSADQKVNFLKKVKCDLFIDDLSHSQNLSGSYVKLYDSVIDNLIKNNINFEIFNIEFNNWAHITEKYLNVR</sequence>
<evidence type="ECO:0000313" key="2">
    <source>
        <dbReference type="Proteomes" id="UP000183080"/>
    </source>
</evidence>
<accession>A0A1J5TXB5</accession>
<dbReference type="EMBL" id="MIZA01000001">
    <property type="protein sequence ID" value="OIR21157.1"/>
    <property type="molecule type" value="Genomic_DNA"/>
</dbReference>
<name>A0A1J5TXB5_9ARCH</name>
<dbReference type="AlphaFoldDB" id="A0A1J5TXB5"/>
<protein>
    <submittedName>
        <fullName evidence="1">Uncharacterized protein</fullName>
    </submittedName>
</protein>
<proteinExistence type="predicted"/>
<dbReference type="Gene3D" id="3.40.50.1000">
    <property type="entry name" value="HAD superfamily/HAD-like"/>
    <property type="match status" value="1"/>
</dbReference>
<evidence type="ECO:0000313" key="1">
    <source>
        <dbReference type="EMBL" id="OIR21157.1"/>
    </source>
</evidence>